<evidence type="ECO:0000256" key="1">
    <source>
        <dbReference type="SAM" id="SignalP"/>
    </source>
</evidence>
<dbReference type="PANTHER" id="PTHR35567:SF3">
    <property type="entry name" value="MALATE DEHYDROGENASE"/>
    <property type="match status" value="1"/>
</dbReference>
<sequence length="244" mass="25627">MVSTSSFLVAALVALASASPCKPITTPTLPKVGGSTELPPPAASLTLKKIALGHGIQNYTCESPSSKVSGTGAVAVLYDATSFYPGTGRTSFQQKVWDKLPETLLWQKPLPLNKLAGTRFGADATEPFPQPSKDLHLNGLPGIKFLGYHYFDNNSIPLFDVNTAKLKASVVRLNGVSAPEGADKGILRTGAVDWLELGDSGFGLSEGLSIVYRVITAGGAAEPCSVAGAGVQSVPYTTFYWFYG</sequence>
<keyword evidence="3" id="KW-1185">Reference proteome</keyword>
<dbReference type="GeneID" id="98176164"/>
<dbReference type="RefSeq" id="XP_070916942.1">
    <property type="nucleotide sequence ID" value="XM_071060841.1"/>
</dbReference>
<gene>
    <name evidence="2" type="ORF">MFIFM68171_05421</name>
</gene>
<dbReference type="Proteomes" id="UP001628179">
    <property type="component" value="Unassembled WGS sequence"/>
</dbReference>
<dbReference type="InterPro" id="IPR021851">
    <property type="entry name" value="DUF3455"/>
</dbReference>
<dbReference type="EMBL" id="BAAFSV010000002">
    <property type="protein sequence ID" value="GAB1315211.1"/>
    <property type="molecule type" value="Genomic_DNA"/>
</dbReference>
<dbReference type="PANTHER" id="PTHR35567">
    <property type="entry name" value="MALATE DEHYDROGENASE (AFU_ORTHOLOGUE AFUA_2G13800)"/>
    <property type="match status" value="1"/>
</dbReference>
<feature type="signal peptide" evidence="1">
    <location>
        <begin position="1"/>
        <end position="18"/>
    </location>
</feature>
<comment type="caution">
    <text evidence="2">The sequence shown here is derived from an EMBL/GenBank/DDBJ whole genome shotgun (WGS) entry which is preliminary data.</text>
</comment>
<evidence type="ECO:0000313" key="3">
    <source>
        <dbReference type="Proteomes" id="UP001628179"/>
    </source>
</evidence>
<reference evidence="2 3" key="1">
    <citation type="submission" date="2024-09" db="EMBL/GenBank/DDBJ databases">
        <title>Itraconazole resistance in Madurella fahalii resulting from another homologue of gene encoding cytochrome P450 14-alpha sterol demethylase (CYP51).</title>
        <authorList>
            <person name="Yoshioka I."/>
            <person name="Fahal A.H."/>
            <person name="Kaneko S."/>
            <person name="Yaguchi T."/>
        </authorList>
    </citation>
    <scope>NUCLEOTIDE SEQUENCE [LARGE SCALE GENOMIC DNA]</scope>
    <source>
        <strain evidence="2 3">IFM 68171</strain>
    </source>
</reference>
<proteinExistence type="predicted"/>
<organism evidence="2 3">
    <name type="scientific">Madurella fahalii</name>
    <dbReference type="NCBI Taxonomy" id="1157608"/>
    <lineage>
        <taxon>Eukaryota</taxon>
        <taxon>Fungi</taxon>
        <taxon>Dikarya</taxon>
        <taxon>Ascomycota</taxon>
        <taxon>Pezizomycotina</taxon>
        <taxon>Sordariomycetes</taxon>
        <taxon>Sordariomycetidae</taxon>
        <taxon>Sordariales</taxon>
        <taxon>Sordariales incertae sedis</taxon>
        <taxon>Madurella</taxon>
    </lineage>
</organism>
<accession>A0ABQ0GBR2</accession>
<dbReference type="Pfam" id="PF11937">
    <property type="entry name" value="DUF3455"/>
    <property type="match status" value="1"/>
</dbReference>
<name>A0ABQ0GBR2_9PEZI</name>
<keyword evidence="1" id="KW-0732">Signal</keyword>
<protein>
    <submittedName>
        <fullName evidence="2">Malate dehydrogenase</fullName>
    </submittedName>
</protein>
<feature type="chain" id="PRO_5047399109" evidence="1">
    <location>
        <begin position="19"/>
        <end position="244"/>
    </location>
</feature>
<evidence type="ECO:0000313" key="2">
    <source>
        <dbReference type="EMBL" id="GAB1315211.1"/>
    </source>
</evidence>